<dbReference type="Proteomes" id="UP000318313">
    <property type="component" value="Chromosome"/>
</dbReference>
<evidence type="ECO:0000313" key="2">
    <source>
        <dbReference type="EMBL" id="QDV52157.1"/>
    </source>
</evidence>
<sequence length="63" mass="6904">MGARQRLNSLYLLSILIVSALIGVALQSWGLFIIGALTLIAILVHGGNIRFQSQSGSRARRRR</sequence>
<organism evidence="2 3">
    <name type="scientific">Gimesia fumaroli</name>
    <dbReference type="NCBI Taxonomy" id="2527976"/>
    <lineage>
        <taxon>Bacteria</taxon>
        <taxon>Pseudomonadati</taxon>
        <taxon>Planctomycetota</taxon>
        <taxon>Planctomycetia</taxon>
        <taxon>Planctomycetales</taxon>
        <taxon>Planctomycetaceae</taxon>
        <taxon>Gimesia</taxon>
    </lineage>
</organism>
<evidence type="ECO:0000256" key="1">
    <source>
        <dbReference type="SAM" id="Phobius"/>
    </source>
</evidence>
<dbReference type="EMBL" id="CP037452">
    <property type="protein sequence ID" value="QDV52157.1"/>
    <property type="molecule type" value="Genomic_DNA"/>
</dbReference>
<feature type="transmembrane region" description="Helical" evidence="1">
    <location>
        <begin position="7"/>
        <end position="26"/>
    </location>
</feature>
<reference evidence="2 3" key="1">
    <citation type="submission" date="2019-03" db="EMBL/GenBank/DDBJ databases">
        <title>Deep-cultivation of Planctomycetes and their phenomic and genomic characterization uncovers novel biology.</title>
        <authorList>
            <person name="Wiegand S."/>
            <person name="Jogler M."/>
            <person name="Boedeker C."/>
            <person name="Pinto D."/>
            <person name="Vollmers J."/>
            <person name="Rivas-Marin E."/>
            <person name="Kohn T."/>
            <person name="Peeters S.H."/>
            <person name="Heuer A."/>
            <person name="Rast P."/>
            <person name="Oberbeckmann S."/>
            <person name="Bunk B."/>
            <person name="Jeske O."/>
            <person name="Meyerdierks A."/>
            <person name="Storesund J.E."/>
            <person name="Kallscheuer N."/>
            <person name="Luecker S."/>
            <person name="Lage O.M."/>
            <person name="Pohl T."/>
            <person name="Merkel B.J."/>
            <person name="Hornburger P."/>
            <person name="Mueller R.-W."/>
            <person name="Bruemmer F."/>
            <person name="Labrenz M."/>
            <person name="Spormann A.M."/>
            <person name="Op den Camp H."/>
            <person name="Overmann J."/>
            <person name="Amann R."/>
            <person name="Jetten M.S.M."/>
            <person name="Mascher T."/>
            <person name="Medema M.H."/>
            <person name="Devos D.P."/>
            <person name="Kaster A.-K."/>
            <person name="Ovreas L."/>
            <person name="Rohde M."/>
            <person name="Galperin M.Y."/>
            <person name="Jogler C."/>
        </authorList>
    </citation>
    <scope>NUCLEOTIDE SEQUENCE [LARGE SCALE GENOMIC DNA]</scope>
    <source>
        <strain evidence="2 3">Enr17</strain>
    </source>
</reference>
<evidence type="ECO:0000313" key="3">
    <source>
        <dbReference type="Proteomes" id="UP000318313"/>
    </source>
</evidence>
<feature type="transmembrane region" description="Helical" evidence="1">
    <location>
        <begin position="32"/>
        <end position="51"/>
    </location>
</feature>
<protein>
    <submittedName>
        <fullName evidence="2">Uncharacterized protein</fullName>
    </submittedName>
</protein>
<dbReference type="AlphaFoldDB" id="A0A518IGF9"/>
<proteinExistence type="predicted"/>
<keyword evidence="1" id="KW-0812">Transmembrane</keyword>
<accession>A0A518IGF9</accession>
<gene>
    <name evidence="2" type="ORF">Enr17x_42170</name>
</gene>
<dbReference type="KEGG" id="gfm:Enr17x_42170"/>
<name>A0A518IGF9_9PLAN</name>
<keyword evidence="1" id="KW-0472">Membrane</keyword>
<keyword evidence="1" id="KW-1133">Transmembrane helix</keyword>
<keyword evidence="3" id="KW-1185">Reference proteome</keyword>